<dbReference type="Gene3D" id="3.40.50.12780">
    <property type="entry name" value="N-terminal domain of ligase-like"/>
    <property type="match status" value="1"/>
</dbReference>
<evidence type="ECO:0008006" key="6">
    <source>
        <dbReference type="Google" id="ProtNLM"/>
    </source>
</evidence>
<proteinExistence type="predicted"/>
<evidence type="ECO:0000313" key="5">
    <source>
        <dbReference type="Proteomes" id="UP001287356"/>
    </source>
</evidence>
<feature type="domain" description="AMP-dependent synthetase/ligase" evidence="2">
    <location>
        <begin position="114"/>
        <end position="474"/>
    </location>
</feature>
<dbReference type="EMBL" id="JAULSN010000007">
    <property type="protein sequence ID" value="KAK3367352.1"/>
    <property type="molecule type" value="Genomic_DNA"/>
</dbReference>
<dbReference type="InterPro" id="IPR045851">
    <property type="entry name" value="AMP-bd_C_sf"/>
</dbReference>
<gene>
    <name evidence="4" type="ORF">B0T24DRAFT_635634</name>
</gene>
<organism evidence="4 5">
    <name type="scientific">Lasiosphaeria ovina</name>
    <dbReference type="NCBI Taxonomy" id="92902"/>
    <lineage>
        <taxon>Eukaryota</taxon>
        <taxon>Fungi</taxon>
        <taxon>Dikarya</taxon>
        <taxon>Ascomycota</taxon>
        <taxon>Pezizomycotina</taxon>
        <taxon>Sordariomycetes</taxon>
        <taxon>Sordariomycetidae</taxon>
        <taxon>Sordariales</taxon>
        <taxon>Lasiosphaeriaceae</taxon>
        <taxon>Lasiosphaeria</taxon>
    </lineage>
</organism>
<dbReference type="Pfam" id="PF13193">
    <property type="entry name" value="AMP-binding_C"/>
    <property type="match status" value="1"/>
</dbReference>
<evidence type="ECO:0000313" key="4">
    <source>
        <dbReference type="EMBL" id="KAK3367352.1"/>
    </source>
</evidence>
<evidence type="ECO:0000259" key="2">
    <source>
        <dbReference type="Pfam" id="PF00501"/>
    </source>
</evidence>
<keyword evidence="5" id="KW-1185">Reference proteome</keyword>
<reference evidence="4" key="1">
    <citation type="journal article" date="2023" name="Mol. Phylogenet. Evol.">
        <title>Genome-scale phylogeny and comparative genomics of the fungal order Sordariales.</title>
        <authorList>
            <person name="Hensen N."/>
            <person name="Bonometti L."/>
            <person name="Westerberg I."/>
            <person name="Brannstrom I.O."/>
            <person name="Guillou S."/>
            <person name="Cros-Aarteil S."/>
            <person name="Calhoun S."/>
            <person name="Haridas S."/>
            <person name="Kuo A."/>
            <person name="Mondo S."/>
            <person name="Pangilinan J."/>
            <person name="Riley R."/>
            <person name="LaButti K."/>
            <person name="Andreopoulos B."/>
            <person name="Lipzen A."/>
            <person name="Chen C."/>
            <person name="Yan M."/>
            <person name="Daum C."/>
            <person name="Ng V."/>
            <person name="Clum A."/>
            <person name="Steindorff A."/>
            <person name="Ohm R.A."/>
            <person name="Martin F."/>
            <person name="Silar P."/>
            <person name="Natvig D.O."/>
            <person name="Lalanne C."/>
            <person name="Gautier V."/>
            <person name="Ament-Velasquez S.L."/>
            <person name="Kruys A."/>
            <person name="Hutchinson M.I."/>
            <person name="Powell A.J."/>
            <person name="Barry K."/>
            <person name="Miller A.N."/>
            <person name="Grigoriev I.V."/>
            <person name="Debuchy R."/>
            <person name="Gladieux P."/>
            <person name="Hiltunen Thoren M."/>
            <person name="Johannesson H."/>
        </authorList>
    </citation>
    <scope>NUCLEOTIDE SEQUENCE</scope>
    <source>
        <strain evidence="4">CBS 958.72</strain>
    </source>
</reference>
<sequence length="656" mass="70265">MPTPIESSSRGGGGPPAYASGSTGHVPLANVVDFCLSQPFQTENDFTPPSQRLSPIEGSRPIFVENKSDRTLTFGQTFKDARAVASGLLNLGLEPRDLHKLPPTPTCPQGPEIAQVVLIQLPNCLAFAPVILGTLAAGLTATLASPALTGDEIAWILQNSLPRVIVTAKTCLPAMRAALQKQQDQAFFKTVPIFAVDGADDPYPQALPKGPAPKSVIGEKDWRELLAANPSPRLDAPIFPANTAATRTAVILWSSGTSGRSKGVLLSHHALNVATASLWQDSEFYQGQRQRWLGYVPFYHVFGLCNVLLLAICTGSTTYTMSSFNLDAVLAAIPSRKITYLHMAPPVAVMLAKSPKVEPYAKRDASGRNGFSSVVGAVTGGAPLGHEVVVQLYQRCGFRVRLGYGLSETCCTALQRGLGEAEMHAHAGDTGRPHWGVDIMIAGGTDADGKAVGAAIDHEGEVLVRGPMLMSAYLPIGFMASANHKNHQLDMSATTEALTPDGWFRTGDVGALSADGRLRITDRLKELIKVRAYQVAPAELEAVLCSSESVADAGVIGIYDESEATEWPRAFVVPSAAVLSKPDRQQALAQLAQEVKKLVEERTTKYKWLVGGVVFVDQIPKSPSGKILRRLLKSGGPEAKGVEVKLYERKRRDVKL</sequence>
<comment type="caution">
    <text evidence="4">The sequence shown here is derived from an EMBL/GenBank/DDBJ whole genome shotgun (WGS) entry which is preliminary data.</text>
</comment>
<dbReference type="GO" id="GO:0016405">
    <property type="term" value="F:CoA-ligase activity"/>
    <property type="evidence" value="ECO:0007669"/>
    <property type="project" value="TreeGrafter"/>
</dbReference>
<dbReference type="Proteomes" id="UP001287356">
    <property type="component" value="Unassembled WGS sequence"/>
</dbReference>
<dbReference type="PANTHER" id="PTHR24096">
    <property type="entry name" value="LONG-CHAIN-FATTY-ACID--COA LIGASE"/>
    <property type="match status" value="1"/>
</dbReference>
<dbReference type="SUPFAM" id="SSF56801">
    <property type="entry name" value="Acetyl-CoA synthetase-like"/>
    <property type="match status" value="1"/>
</dbReference>
<dbReference type="Pfam" id="PF00501">
    <property type="entry name" value="AMP-binding"/>
    <property type="match status" value="1"/>
</dbReference>
<dbReference type="InterPro" id="IPR042099">
    <property type="entry name" value="ANL_N_sf"/>
</dbReference>
<name>A0AAE0K0A8_9PEZI</name>
<feature type="domain" description="AMP-binding enzyme C-terminal" evidence="3">
    <location>
        <begin position="539"/>
        <end position="626"/>
    </location>
</feature>
<dbReference type="GO" id="GO:0019748">
    <property type="term" value="P:secondary metabolic process"/>
    <property type="evidence" value="ECO:0007669"/>
    <property type="project" value="TreeGrafter"/>
</dbReference>
<dbReference type="InterPro" id="IPR020845">
    <property type="entry name" value="AMP-binding_CS"/>
</dbReference>
<reference evidence="4" key="2">
    <citation type="submission" date="2023-06" db="EMBL/GenBank/DDBJ databases">
        <authorList>
            <consortium name="Lawrence Berkeley National Laboratory"/>
            <person name="Haridas S."/>
            <person name="Hensen N."/>
            <person name="Bonometti L."/>
            <person name="Westerberg I."/>
            <person name="Brannstrom I.O."/>
            <person name="Guillou S."/>
            <person name="Cros-Aarteil S."/>
            <person name="Calhoun S."/>
            <person name="Kuo A."/>
            <person name="Mondo S."/>
            <person name="Pangilinan J."/>
            <person name="Riley R."/>
            <person name="Labutti K."/>
            <person name="Andreopoulos B."/>
            <person name="Lipzen A."/>
            <person name="Chen C."/>
            <person name="Yanf M."/>
            <person name="Daum C."/>
            <person name="Ng V."/>
            <person name="Clum A."/>
            <person name="Steindorff A."/>
            <person name="Ohm R."/>
            <person name="Martin F."/>
            <person name="Silar P."/>
            <person name="Natvig D."/>
            <person name="Lalanne C."/>
            <person name="Gautier V."/>
            <person name="Ament-Velasquez S.L."/>
            <person name="Kruys A."/>
            <person name="Hutchinson M.I."/>
            <person name="Powell A.J."/>
            <person name="Barry K."/>
            <person name="Miller A.N."/>
            <person name="Grigoriev I.V."/>
            <person name="Debuchy R."/>
            <person name="Gladieux P."/>
            <person name="Thoren M.H."/>
            <person name="Johannesson H."/>
        </authorList>
    </citation>
    <scope>NUCLEOTIDE SEQUENCE</scope>
    <source>
        <strain evidence="4">CBS 958.72</strain>
    </source>
</reference>
<feature type="region of interest" description="Disordered" evidence="1">
    <location>
        <begin position="1"/>
        <end position="21"/>
    </location>
</feature>
<dbReference type="PROSITE" id="PS00455">
    <property type="entry name" value="AMP_BINDING"/>
    <property type="match status" value="1"/>
</dbReference>
<evidence type="ECO:0000259" key="3">
    <source>
        <dbReference type="Pfam" id="PF13193"/>
    </source>
</evidence>
<protein>
    <recommendedName>
        <fullName evidence="6">4-coumarate-CoA ligase</fullName>
    </recommendedName>
</protein>
<dbReference type="InterPro" id="IPR000873">
    <property type="entry name" value="AMP-dep_synth/lig_dom"/>
</dbReference>
<dbReference type="Gene3D" id="3.30.300.30">
    <property type="match status" value="1"/>
</dbReference>
<dbReference type="InterPro" id="IPR025110">
    <property type="entry name" value="AMP-bd_C"/>
</dbReference>
<dbReference type="AlphaFoldDB" id="A0AAE0K0A8"/>
<dbReference type="PANTHER" id="PTHR24096:SF295">
    <property type="entry name" value="ACETYL-COA SYNTHETASE-LIKE PROTEIN"/>
    <property type="match status" value="1"/>
</dbReference>
<accession>A0AAE0K0A8</accession>
<evidence type="ECO:0000256" key="1">
    <source>
        <dbReference type="SAM" id="MobiDB-lite"/>
    </source>
</evidence>